<feature type="compositionally biased region" description="Basic and acidic residues" evidence="5">
    <location>
        <begin position="642"/>
        <end position="662"/>
    </location>
</feature>
<dbReference type="InterPro" id="IPR001279">
    <property type="entry name" value="Metallo-B-lactamas"/>
</dbReference>
<feature type="region of interest" description="Disordered" evidence="5">
    <location>
        <begin position="502"/>
        <end position="537"/>
    </location>
</feature>
<dbReference type="Gene3D" id="3.60.15.10">
    <property type="entry name" value="Ribonuclease Z/Hydroxyacylglutathione hydrolase-like"/>
    <property type="match status" value="1"/>
</dbReference>
<keyword evidence="2 4" id="KW-0507">mRNA processing</keyword>
<dbReference type="InterPro" id="IPR011108">
    <property type="entry name" value="RMMBL"/>
</dbReference>
<dbReference type="InParanoid" id="F9XE80"/>
<evidence type="ECO:0000256" key="4">
    <source>
        <dbReference type="RuleBase" id="RU365006"/>
    </source>
</evidence>
<protein>
    <recommendedName>
        <fullName evidence="4">Cleavage and polyadenylation specificity factor subunit 2</fullName>
    </recommendedName>
    <alternativeName>
        <fullName evidence="4">Cleavage and polyadenylation specificity factor 100 kDa subunit</fullName>
    </alternativeName>
</protein>
<comment type="subcellular location">
    <subcellularLocation>
        <location evidence="1 4">Nucleus</location>
    </subcellularLocation>
</comment>
<evidence type="ECO:0000256" key="2">
    <source>
        <dbReference type="ARBA" id="ARBA00022664"/>
    </source>
</evidence>
<dbReference type="Pfam" id="PF16661">
    <property type="entry name" value="Lactamase_B_6"/>
    <property type="match status" value="1"/>
</dbReference>
<dbReference type="AlphaFoldDB" id="F9XE80"/>
<feature type="domain" description="Beta-Casp" evidence="6">
    <location>
        <begin position="283"/>
        <end position="431"/>
    </location>
</feature>
<dbReference type="InterPro" id="IPR027075">
    <property type="entry name" value="CPSF2"/>
</dbReference>
<dbReference type="InterPro" id="IPR035639">
    <property type="entry name" value="CPSF2_MBL"/>
</dbReference>
<evidence type="ECO:0000256" key="3">
    <source>
        <dbReference type="ARBA" id="ARBA00023242"/>
    </source>
</evidence>
<dbReference type="OMA" id="QSRHNME"/>
<dbReference type="GeneID" id="13402007"/>
<gene>
    <name evidence="7" type="ORF">MYCGRDRAFT_109995</name>
</gene>
<evidence type="ECO:0000259" key="6">
    <source>
        <dbReference type="SMART" id="SM01027"/>
    </source>
</evidence>
<dbReference type="Proteomes" id="UP000008062">
    <property type="component" value="Chromosome 6"/>
</dbReference>
<comment type="similarity">
    <text evidence="4">Belongs to the metallo-beta-lactamase superfamily. RNA-metabolizing metallo-beta-lactamase-like family. CPSF2/YSH1 subfamily.</text>
</comment>
<evidence type="ECO:0000313" key="7">
    <source>
        <dbReference type="EMBL" id="EGP86606.1"/>
    </source>
</evidence>
<dbReference type="STRING" id="336722.F9XE80"/>
<dbReference type="EMBL" id="CM001201">
    <property type="protein sequence ID" value="EGP86606.1"/>
    <property type="molecule type" value="Genomic_DNA"/>
</dbReference>
<reference evidence="7 8" key="1">
    <citation type="journal article" date="2011" name="PLoS Genet.">
        <title>Finished genome of the fungal wheat pathogen Mycosphaerella graminicola reveals dispensome structure, chromosome plasticity, and stealth pathogenesis.</title>
        <authorList>
            <person name="Goodwin S.B."/>
            <person name="Ben M'barek S."/>
            <person name="Dhillon B."/>
            <person name="Wittenberg A.H.J."/>
            <person name="Crane C.F."/>
            <person name="Hane J.K."/>
            <person name="Foster A.J."/>
            <person name="Van der Lee T.A.J."/>
            <person name="Grimwood J."/>
            <person name="Aerts A."/>
            <person name="Antoniw J."/>
            <person name="Bailey A."/>
            <person name="Bluhm B."/>
            <person name="Bowler J."/>
            <person name="Bristow J."/>
            <person name="van der Burgt A."/>
            <person name="Canto-Canche B."/>
            <person name="Churchill A.C.L."/>
            <person name="Conde-Ferraez L."/>
            <person name="Cools H.J."/>
            <person name="Coutinho P.M."/>
            <person name="Csukai M."/>
            <person name="Dehal P."/>
            <person name="De Wit P."/>
            <person name="Donzelli B."/>
            <person name="van de Geest H.C."/>
            <person name="van Ham R.C.H.J."/>
            <person name="Hammond-Kosack K.E."/>
            <person name="Henrissat B."/>
            <person name="Kilian A."/>
            <person name="Kobayashi A.K."/>
            <person name="Koopmann E."/>
            <person name="Kourmpetis Y."/>
            <person name="Kuzniar A."/>
            <person name="Lindquist E."/>
            <person name="Lombard V."/>
            <person name="Maliepaard C."/>
            <person name="Martins N."/>
            <person name="Mehrabi R."/>
            <person name="Nap J.P.H."/>
            <person name="Ponomarenko A."/>
            <person name="Rudd J.J."/>
            <person name="Salamov A."/>
            <person name="Schmutz J."/>
            <person name="Schouten H.J."/>
            <person name="Shapiro H."/>
            <person name="Stergiopoulos I."/>
            <person name="Torriani S.F.F."/>
            <person name="Tu H."/>
            <person name="de Vries R.P."/>
            <person name="Waalwijk C."/>
            <person name="Ware S.B."/>
            <person name="Wiebenga A."/>
            <person name="Zwiers L.-H."/>
            <person name="Oliver R.P."/>
            <person name="Grigoriev I.V."/>
            <person name="Kema G.H.J."/>
        </authorList>
    </citation>
    <scope>NUCLEOTIDE SEQUENCE [LARGE SCALE GENOMIC DNA]</scope>
    <source>
        <strain evidence="8">CBS 115943 / IPO323</strain>
    </source>
</reference>
<dbReference type="HOGENOM" id="CLU_002227_3_0_1"/>
<feature type="compositionally biased region" description="Acidic residues" evidence="5">
    <location>
        <begin position="502"/>
        <end position="519"/>
    </location>
</feature>
<proteinExistence type="inferred from homology"/>
<dbReference type="Pfam" id="PF10996">
    <property type="entry name" value="Beta-Casp"/>
    <property type="match status" value="1"/>
</dbReference>
<dbReference type="InterPro" id="IPR022712">
    <property type="entry name" value="Beta_Casp"/>
</dbReference>
<dbReference type="Pfam" id="PF07521">
    <property type="entry name" value="RMMBL"/>
    <property type="match status" value="1"/>
</dbReference>
<sequence length="1108" mass="121135">MFNFTALLGAQSDSPASQSLLELDGGVKLLVDVGWDETFDAEKLQTLEKHVSTLSVILLTHATVEHIGAYAHCCKHIPAFNKIPVYATTPVINLGRTLIADIYASSPLAASVIPTSSISSSPVALAPESTPNLLFQPPTADEIASYFNLIHPLKYSQPHQPIPSPWSPSLGNLTITAYSAGHTIGGTIWHIQHSMESIVYAADWNQGRENLLSGAAWLGSTSGGAEIIEALRRPTALICSSKGVEKTDTMPRKKRDETLVGLIRDTIAQGGKVLIPTDSSARVLELAFVLNQNWKENINGPHADTYRHAKIYMASKTSSSTVRQLQGMLEWLDESIIRDAEVAMGQQQVENQKVPTLLDWRFVKQIERKSQFDRALKRSSPCILLASDASLEWGFSRSALESLASDSRNLVVLTETVSHGKSASPSLAAQLAKCWQERSSGKSGARVVGAEGHEVSLRNYAVETLDGDENMLYQQYIARQRQLHSSLQGDNTANDAVTTEIADDQASESSESEDEDEDTEHQGRALNLSAQMTQTNKRKVGLSDAELGINVLLRSKNIHDFDVRNKRGREKMFPFVAHRAKADEYGDIIRPEDYLRAEERDDVDGVDMRETVKQEAPAVGQKRKWDDAATLNGPGGKGRRSLKQEPNKRTKAEEPKEPRQPDDIDALIAKATGEGEGAANGDEESDGESDYEPEDAAADGPQKIVFTTQTVALHLRIAHVDFSGLHEKRDLQMLIPLIRPRKLILISGSMSETQTLAEDCRQLLAGDGNSTDVFAPIIGEMVDASVDTNAWTLKLSRQLVKKLTWQNVKGLGVVALTGRLEAEEVETDEVADQGDKKKLKLIKNEKEEDTKMTGLEARPSMPVLDLVNMMAAGGVGVVHHRATQPVHVGDLRLADLRNLMRESGHTAEFRGEGRTTYNSPPLPAGYAHQVFYPNFGAVASAEPADRSHILPPAQPGVTVANGCTTWNGTTWTAPVTQPAAGSQAPPALAPGVNYMFPPAHTMLHVFNKGAPIWEDKYKGQGLAFKIFKVSTQYSVKEVVERVMGAGDDKDKCKDWACTEVVECGDGRWIKGTTIPYKDDKAKGNLASMGWTEKRGQGLPPVWLVVHKP</sequence>
<evidence type="ECO:0000256" key="1">
    <source>
        <dbReference type="ARBA" id="ARBA00004123"/>
    </source>
</evidence>
<keyword evidence="4" id="KW-0694">RNA-binding</keyword>
<dbReference type="FunCoup" id="F9XE80">
    <property type="interactions" value="791"/>
</dbReference>
<dbReference type="PANTHER" id="PTHR45922">
    <property type="entry name" value="CLEAVAGE AND POLYADENYLATION SPECIFICITY FACTOR SUBUNIT 2"/>
    <property type="match status" value="1"/>
</dbReference>
<accession>F9XE80</accession>
<keyword evidence="3 4" id="KW-0539">Nucleus</keyword>
<dbReference type="PANTHER" id="PTHR45922:SF1">
    <property type="entry name" value="CLEAVAGE AND POLYADENYLATION SPECIFICITY FACTOR SUBUNIT 2"/>
    <property type="match status" value="1"/>
</dbReference>
<feature type="compositionally biased region" description="Acidic residues" evidence="5">
    <location>
        <begin position="681"/>
        <end position="697"/>
    </location>
</feature>
<dbReference type="Pfam" id="PF13299">
    <property type="entry name" value="CPSF100_C"/>
    <property type="match status" value="1"/>
</dbReference>
<name>F9XE80_ZYMTI</name>
<feature type="region of interest" description="Disordered" evidence="5">
    <location>
        <begin position="605"/>
        <end position="701"/>
    </location>
</feature>
<dbReference type="RefSeq" id="XP_003851630.1">
    <property type="nucleotide sequence ID" value="XM_003851582.1"/>
</dbReference>
<dbReference type="SUPFAM" id="SSF56281">
    <property type="entry name" value="Metallo-hydrolase/oxidoreductase"/>
    <property type="match status" value="1"/>
</dbReference>
<dbReference type="InterPro" id="IPR025069">
    <property type="entry name" value="Cpsf2_C"/>
</dbReference>
<dbReference type="KEGG" id="ztr:MYCGRDRAFT_109995"/>
<evidence type="ECO:0000256" key="5">
    <source>
        <dbReference type="SAM" id="MobiDB-lite"/>
    </source>
</evidence>
<dbReference type="OrthoDB" id="64353at2759"/>
<organism evidence="7 8">
    <name type="scientific">Zymoseptoria tritici (strain CBS 115943 / IPO323)</name>
    <name type="common">Speckled leaf blotch fungus</name>
    <name type="synonym">Septoria tritici</name>
    <dbReference type="NCBI Taxonomy" id="336722"/>
    <lineage>
        <taxon>Eukaryota</taxon>
        <taxon>Fungi</taxon>
        <taxon>Dikarya</taxon>
        <taxon>Ascomycota</taxon>
        <taxon>Pezizomycotina</taxon>
        <taxon>Dothideomycetes</taxon>
        <taxon>Dothideomycetidae</taxon>
        <taxon>Mycosphaerellales</taxon>
        <taxon>Mycosphaerellaceae</taxon>
        <taxon>Zymoseptoria</taxon>
    </lineage>
</organism>
<dbReference type="InterPro" id="IPR036866">
    <property type="entry name" value="RibonucZ/Hydroxyglut_hydro"/>
</dbReference>
<dbReference type="GO" id="GO:0006397">
    <property type="term" value="P:mRNA processing"/>
    <property type="evidence" value="ECO:0007669"/>
    <property type="project" value="UniProtKB-KW"/>
</dbReference>
<keyword evidence="8" id="KW-1185">Reference proteome</keyword>
<dbReference type="GO" id="GO:0003723">
    <property type="term" value="F:RNA binding"/>
    <property type="evidence" value="ECO:0007669"/>
    <property type="project" value="UniProtKB-KW"/>
</dbReference>
<dbReference type="GO" id="GO:0005847">
    <property type="term" value="C:mRNA cleavage and polyadenylation specificity factor complex"/>
    <property type="evidence" value="ECO:0007669"/>
    <property type="project" value="InterPro"/>
</dbReference>
<dbReference type="SMART" id="SM01027">
    <property type="entry name" value="Beta-Casp"/>
    <property type="match status" value="1"/>
</dbReference>
<evidence type="ECO:0000313" key="8">
    <source>
        <dbReference type="Proteomes" id="UP000008062"/>
    </source>
</evidence>
<dbReference type="CDD" id="cd16293">
    <property type="entry name" value="CPSF2-like_MBL-fold"/>
    <property type="match status" value="1"/>
</dbReference>
<dbReference type="eggNOG" id="KOG1135">
    <property type="taxonomic scope" value="Eukaryota"/>
</dbReference>